<dbReference type="Gene3D" id="3.30.200.20">
    <property type="entry name" value="Phosphorylase Kinase, domain 1"/>
    <property type="match status" value="1"/>
</dbReference>
<dbReference type="NCBIfam" id="NF041518">
    <property type="entry name" value="choice_anch_Q"/>
    <property type="match status" value="1"/>
</dbReference>
<dbReference type="Gene3D" id="1.10.510.10">
    <property type="entry name" value="Transferase(Phosphotransferase) domain 1"/>
    <property type="match status" value="1"/>
</dbReference>
<dbReference type="RefSeq" id="WP_146578260.1">
    <property type="nucleotide sequence ID" value="NZ_SJPM01000005.1"/>
</dbReference>
<feature type="domain" description="Protein kinase" evidence="7">
    <location>
        <begin position="102"/>
        <end position="373"/>
    </location>
</feature>
<evidence type="ECO:0000256" key="3">
    <source>
        <dbReference type="ARBA" id="ARBA00022777"/>
    </source>
</evidence>
<dbReference type="InterPro" id="IPR017441">
    <property type="entry name" value="Protein_kinase_ATP_BS"/>
</dbReference>
<dbReference type="PANTHER" id="PTHR43289">
    <property type="entry name" value="MITOGEN-ACTIVATED PROTEIN KINASE KINASE KINASE 20-RELATED"/>
    <property type="match status" value="1"/>
</dbReference>
<evidence type="ECO:0000256" key="4">
    <source>
        <dbReference type="ARBA" id="ARBA00022840"/>
    </source>
</evidence>
<sequence>MTNKIMLTDESWSDCSSPRSATCLLRQLAESESGELDIDRCLQCQSTVAVLESEVQTVGKRLNEAIQSAGSDTGLVGLIEASVLSDFHSPSMDRCPITIGEYRIGSLIGRGGMGVVYRATHRRLERVVAMKLLASRSSRIGNADARFDREIKALGRLEHPNIVRALDAGQVGGIRYLIMELIHGTDLDEVVRRREKLAAPLACEIIRQAAVGLQYAHTNGLIHRDIKPSNLMIGMNDADQPIVKVLDLGIASLSDSDASAQLTDQGQLIGTLEFMAPEQASKLGDLNHLADVYALGATLYRLLAGVVPFSGTGYETPAKRLRGLMSERPPSIAVHCPQLPQPLIELVDRTLSTDPELRPQSMQQFAELLQPFCDPQELVGLCGDAKQRSQLESDHATIYGNSLSEPRPDDRHVDFRSGAHDAADAASQSPPDDLNPTRRRGIGRGVGLFGGLAMMAIAGVIWLQTTEGGYLKIEADPSIEVKVEVIPLVDDSNTPPLHVIRVGSTAGVVWLRSGQYKIRIQGEPDDDLSLDETQFELTRGELKLVQVRRTTVDGRHESMLDRATQNSPPDQDPSADASRSDLLVVRNVNDDGPRSLRDVLQRSSSGETIRFDAKLSGQTIRLGGNPIVIHQDVSIDASDLDEPITLDAGGLSQVLVVSAKTTVVFENLVVTGGRAGDAGDGGGIHAVDAKLTLRNVIVKNNKAWQHGGGISVVGDASRVEMVNCMISGNHAEMGSACLFRGGKYWIRNSTFFGNDTGYEAAIVQDGGQSELTNVTIANNSAAGVSGLLLCRAANTIVQNATISGNHSSTSAPSYAVRLATGSRMEIENSVIANNGSQNSFDLELHQSDSLVIYRGTNFIEHFESQFGHELPASVLTKDDASRSKLRLASLGHYGGFVQTMPPAAGSSLIDTGVIGLNPPTVDARFLPRPVDGDRDGEAVLDVGAVEWSPDKDAKIEHQKGSPGKDVEVGKNDRLGPFQRLLKIENVFLRNEGDTETLQRSSCQIIPFVTYSTDKPDSSIRQQGLAQWEQALASRDADKGNWFVLPSWMRQTNRIPLPAWTPTQKTVTVRCDEGHAWYIPYLNHTGAFVLSDNPETTDHDEALDVGFLFISRFATKDESKMAYEFKLLREMSQAFSNTDPQSYHQRELTTPRVRNLLDYNSRGLSVGKGYFMHYFLLTFIDGVPGRR</sequence>
<dbReference type="OrthoDB" id="6111975at2"/>
<dbReference type="PROSITE" id="PS00108">
    <property type="entry name" value="PROTEIN_KINASE_ST"/>
    <property type="match status" value="1"/>
</dbReference>
<keyword evidence="9" id="KW-1185">Reference proteome</keyword>
<dbReference type="GO" id="GO:0005524">
    <property type="term" value="F:ATP binding"/>
    <property type="evidence" value="ECO:0007669"/>
    <property type="project" value="UniProtKB-UniRule"/>
</dbReference>
<dbReference type="InterPro" id="IPR011009">
    <property type="entry name" value="Kinase-like_dom_sf"/>
</dbReference>
<dbReference type="Pfam" id="PF00069">
    <property type="entry name" value="Pkinase"/>
    <property type="match status" value="1"/>
</dbReference>
<organism evidence="8 9">
    <name type="scientific">Neorhodopirellula pilleata</name>
    <dbReference type="NCBI Taxonomy" id="2714738"/>
    <lineage>
        <taxon>Bacteria</taxon>
        <taxon>Pseudomonadati</taxon>
        <taxon>Planctomycetota</taxon>
        <taxon>Planctomycetia</taxon>
        <taxon>Pirellulales</taxon>
        <taxon>Pirellulaceae</taxon>
        <taxon>Neorhodopirellula</taxon>
    </lineage>
</organism>
<feature type="region of interest" description="Disordered" evidence="6">
    <location>
        <begin position="555"/>
        <end position="580"/>
    </location>
</feature>
<dbReference type="PROSITE" id="PS00107">
    <property type="entry name" value="PROTEIN_KINASE_ATP"/>
    <property type="match status" value="1"/>
</dbReference>
<dbReference type="InterPro" id="IPR000719">
    <property type="entry name" value="Prot_kinase_dom"/>
</dbReference>
<keyword evidence="4 5" id="KW-0067">ATP-binding</keyword>
<keyword evidence="2 5" id="KW-0547">Nucleotide-binding</keyword>
<dbReference type="InterPro" id="IPR059226">
    <property type="entry name" value="Choice_anch_Q_dom"/>
</dbReference>
<evidence type="ECO:0000313" key="9">
    <source>
        <dbReference type="Proteomes" id="UP000316213"/>
    </source>
</evidence>
<feature type="region of interest" description="Disordered" evidence="6">
    <location>
        <begin position="399"/>
        <end position="439"/>
    </location>
</feature>
<evidence type="ECO:0000256" key="1">
    <source>
        <dbReference type="ARBA" id="ARBA00022679"/>
    </source>
</evidence>
<gene>
    <name evidence="8" type="primary">pknH_3</name>
    <name evidence="8" type="ORF">Pla100_27980</name>
</gene>
<evidence type="ECO:0000256" key="2">
    <source>
        <dbReference type="ARBA" id="ARBA00022741"/>
    </source>
</evidence>
<dbReference type="SUPFAM" id="SSF56112">
    <property type="entry name" value="Protein kinase-like (PK-like)"/>
    <property type="match status" value="1"/>
</dbReference>
<reference evidence="8 9" key="1">
    <citation type="submission" date="2019-02" db="EMBL/GenBank/DDBJ databases">
        <title>Deep-cultivation of Planctomycetes and their phenomic and genomic characterization uncovers novel biology.</title>
        <authorList>
            <person name="Wiegand S."/>
            <person name="Jogler M."/>
            <person name="Boedeker C."/>
            <person name="Pinto D."/>
            <person name="Vollmers J."/>
            <person name="Rivas-Marin E."/>
            <person name="Kohn T."/>
            <person name="Peeters S.H."/>
            <person name="Heuer A."/>
            <person name="Rast P."/>
            <person name="Oberbeckmann S."/>
            <person name="Bunk B."/>
            <person name="Jeske O."/>
            <person name="Meyerdierks A."/>
            <person name="Storesund J.E."/>
            <person name="Kallscheuer N."/>
            <person name="Luecker S."/>
            <person name="Lage O.M."/>
            <person name="Pohl T."/>
            <person name="Merkel B.J."/>
            <person name="Hornburger P."/>
            <person name="Mueller R.-W."/>
            <person name="Bruemmer F."/>
            <person name="Labrenz M."/>
            <person name="Spormann A.M."/>
            <person name="Op Den Camp H."/>
            <person name="Overmann J."/>
            <person name="Amann R."/>
            <person name="Jetten M.S.M."/>
            <person name="Mascher T."/>
            <person name="Medema M.H."/>
            <person name="Devos D.P."/>
            <person name="Kaster A.-K."/>
            <person name="Ovreas L."/>
            <person name="Rohde M."/>
            <person name="Galperin M.Y."/>
            <person name="Jogler C."/>
        </authorList>
    </citation>
    <scope>NUCLEOTIDE SEQUENCE [LARGE SCALE GENOMIC DNA]</scope>
    <source>
        <strain evidence="8 9">Pla100</strain>
    </source>
</reference>
<proteinExistence type="predicted"/>
<comment type="caution">
    <text evidence="8">The sequence shown here is derived from an EMBL/GenBank/DDBJ whole genome shotgun (WGS) entry which is preliminary data.</text>
</comment>
<dbReference type="Pfam" id="PF13229">
    <property type="entry name" value="Beta_helix"/>
    <property type="match status" value="1"/>
</dbReference>
<dbReference type="GO" id="GO:0004674">
    <property type="term" value="F:protein serine/threonine kinase activity"/>
    <property type="evidence" value="ECO:0007669"/>
    <property type="project" value="UniProtKB-EC"/>
</dbReference>
<feature type="binding site" evidence="5">
    <location>
        <position position="131"/>
    </location>
    <ligand>
        <name>ATP</name>
        <dbReference type="ChEBI" id="CHEBI:30616"/>
    </ligand>
</feature>
<evidence type="ECO:0000256" key="6">
    <source>
        <dbReference type="SAM" id="MobiDB-lite"/>
    </source>
</evidence>
<dbReference type="InterPro" id="IPR011050">
    <property type="entry name" value="Pectin_lyase_fold/virulence"/>
</dbReference>
<keyword evidence="3 8" id="KW-0418">Kinase</keyword>
<accession>A0A5C6AB95</accession>
<feature type="compositionally biased region" description="Basic and acidic residues" evidence="6">
    <location>
        <begin position="406"/>
        <end position="423"/>
    </location>
</feature>
<dbReference type="PROSITE" id="PS50011">
    <property type="entry name" value="PROTEIN_KINASE_DOM"/>
    <property type="match status" value="1"/>
</dbReference>
<dbReference type="Gene3D" id="2.160.20.10">
    <property type="entry name" value="Single-stranded right-handed beta-helix, Pectin lyase-like"/>
    <property type="match status" value="1"/>
</dbReference>
<dbReference type="CDD" id="cd14014">
    <property type="entry name" value="STKc_PknB_like"/>
    <property type="match status" value="1"/>
</dbReference>
<dbReference type="InterPro" id="IPR008271">
    <property type="entry name" value="Ser/Thr_kinase_AS"/>
</dbReference>
<evidence type="ECO:0000256" key="5">
    <source>
        <dbReference type="PROSITE-ProRule" id="PRU10141"/>
    </source>
</evidence>
<dbReference type="Proteomes" id="UP000316213">
    <property type="component" value="Unassembled WGS sequence"/>
</dbReference>
<keyword evidence="1 8" id="KW-0808">Transferase</keyword>
<dbReference type="EC" id="2.7.11.1" evidence="8"/>
<dbReference type="PANTHER" id="PTHR43289:SF6">
    <property type="entry name" value="SERINE_THREONINE-PROTEIN KINASE NEKL-3"/>
    <property type="match status" value="1"/>
</dbReference>
<name>A0A5C6AB95_9BACT</name>
<dbReference type="EMBL" id="SJPM01000005">
    <property type="protein sequence ID" value="TWT96321.1"/>
    <property type="molecule type" value="Genomic_DNA"/>
</dbReference>
<dbReference type="SUPFAM" id="SSF51126">
    <property type="entry name" value="Pectin lyase-like"/>
    <property type="match status" value="1"/>
</dbReference>
<evidence type="ECO:0000259" key="7">
    <source>
        <dbReference type="PROSITE" id="PS50011"/>
    </source>
</evidence>
<evidence type="ECO:0000313" key="8">
    <source>
        <dbReference type="EMBL" id="TWT96321.1"/>
    </source>
</evidence>
<dbReference type="SMART" id="SM00220">
    <property type="entry name" value="S_TKc"/>
    <property type="match status" value="1"/>
</dbReference>
<protein>
    <submittedName>
        <fullName evidence="8">Serine/threonine-protein kinase PknH</fullName>
        <ecNumber evidence="8">2.7.11.1</ecNumber>
    </submittedName>
</protein>
<dbReference type="AlphaFoldDB" id="A0A5C6AB95"/>
<dbReference type="InterPro" id="IPR039448">
    <property type="entry name" value="Beta_helix"/>
</dbReference>
<dbReference type="InterPro" id="IPR012334">
    <property type="entry name" value="Pectin_lyas_fold"/>
</dbReference>